<proteinExistence type="predicted"/>
<keyword evidence="2" id="KW-1185">Reference proteome</keyword>
<comment type="caution">
    <text evidence="1">The sequence shown here is derived from an EMBL/GenBank/DDBJ whole genome shotgun (WGS) entry which is preliminary data.</text>
</comment>
<dbReference type="AlphaFoldDB" id="A0AAV3PZ45"/>
<reference evidence="1 2" key="1">
    <citation type="submission" date="2024-01" db="EMBL/GenBank/DDBJ databases">
        <title>The complete chloroplast genome sequence of Lithospermum erythrorhizon: insights into the phylogenetic relationship among Boraginaceae species and the maternal lineages of purple gromwells.</title>
        <authorList>
            <person name="Okada T."/>
            <person name="Watanabe K."/>
        </authorList>
    </citation>
    <scope>NUCLEOTIDE SEQUENCE [LARGE SCALE GENOMIC DNA]</scope>
</reference>
<evidence type="ECO:0000313" key="2">
    <source>
        <dbReference type="Proteomes" id="UP001454036"/>
    </source>
</evidence>
<gene>
    <name evidence="1" type="ORF">LIER_13827</name>
</gene>
<sequence>MSNGFRLKLDLLEEKIVVAVDKMTRYKGKVAAYYNRRVLTCNRSWKDWKARASWEGPYIIRRVVGPVTYELETLEGRQVSRSRNACHLRKYYV</sequence>
<protein>
    <recommendedName>
        <fullName evidence="3">Reverse transcriptase domain-containing protein</fullName>
    </recommendedName>
</protein>
<name>A0AAV3PZ45_LITER</name>
<dbReference type="Proteomes" id="UP001454036">
    <property type="component" value="Unassembled WGS sequence"/>
</dbReference>
<evidence type="ECO:0000313" key="1">
    <source>
        <dbReference type="EMBL" id="GAA0156301.1"/>
    </source>
</evidence>
<organism evidence="1 2">
    <name type="scientific">Lithospermum erythrorhizon</name>
    <name type="common">Purple gromwell</name>
    <name type="synonym">Lithospermum officinale var. erythrorhizon</name>
    <dbReference type="NCBI Taxonomy" id="34254"/>
    <lineage>
        <taxon>Eukaryota</taxon>
        <taxon>Viridiplantae</taxon>
        <taxon>Streptophyta</taxon>
        <taxon>Embryophyta</taxon>
        <taxon>Tracheophyta</taxon>
        <taxon>Spermatophyta</taxon>
        <taxon>Magnoliopsida</taxon>
        <taxon>eudicotyledons</taxon>
        <taxon>Gunneridae</taxon>
        <taxon>Pentapetalae</taxon>
        <taxon>asterids</taxon>
        <taxon>lamiids</taxon>
        <taxon>Boraginales</taxon>
        <taxon>Boraginaceae</taxon>
        <taxon>Boraginoideae</taxon>
        <taxon>Lithospermeae</taxon>
        <taxon>Lithospermum</taxon>
    </lineage>
</organism>
<dbReference type="EMBL" id="BAABME010002830">
    <property type="protein sequence ID" value="GAA0156301.1"/>
    <property type="molecule type" value="Genomic_DNA"/>
</dbReference>
<accession>A0AAV3PZ45</accession>
<evidence type="ECO:0008006" key="3">
    <source>
        <dbReference type="Google" id="ProtNLM"/>
    </source>
</evidence>